<proteinExistence type="predicted"/>
<feature type="compositionally biased region" description="Polar residues" evidence="7">
    <location>
        <begin position="223"/>
        <end position="243"/>
    </location>
</feature>
<protein>
    <recommendedName>
        <fullName evidence="8">SURP motif domain-containing protein</fullName>
    </recommendedName>
</protein>
<dbReference type="PROSITE" id="PS50128">
    <property type="entry name" value="SURP"/>
    <property type="match status" value="2"/>
</dbReference>
<evidence type="ECO:0000256" key="4">
    <source>
        <dbReference type="ARBA" id="ARBA00023015"/>
    </source>
</evidence>
<dbReference type="AlphaFoldDB" id="A0A8S1I059"/>
<feature type="region of interest" description="Disordered" evidence="7">
    <location>
        <begin position="336"/>
        <end position="365"/>
    </location>
</feature>
<dbReference type="Gene3D" id="1.10.10.790">
    <property type="entry name" value="Surp module"/>
    <property type="match status" value="2"/>
</dbReference>
<evidence type="ECO:0000256" key="5">
    <source>
        <dbReference type="ARBA" id="ARBA00023163"/>
    </source>
</evidence>
<keyword evidence="2" id="KW-0677">Repeat</keyword>
<keyword evidence="6" id="KW-0508">mRNA splicing</keyword>
<name>A0A8S1I059_9PELO</name>
<dbReference type="InterPro" id="IPR000061">
    <property type="entry name" value="Surp"/>
</dbReference>
<dbReference type="Pfam" id="PF01805">
    <property type="entry name" value="Surp"/>
    <property type="match status" value="2"/>
</dbReference>
<dbReference type="GO" id="GO:0000395">
    <property type="term" value="P:mRNA 5'-splice site recognition"/>
    <property type="evidence" value="ECO:0007669"/>
    <property type="project" value="TreeGrafter"/>
</dbReference>
<evidence type="ECO:0000256" key="3">
    <source>
        <dbReference type="ARBA" id="ARBA00022884"/>
    </source>
</evidence>
<feature type="region of interest" description="Disordered" evidence="7">
    <location>
        <begin position="644"/>
        <end position="677"/>
    </location>
</feature>
<feature type="region of interest" description="Disordered" evidence="7">
    <location>
        <begin position="487"/>
        <end position="530"/>
    </location>
</feature>
<dbReference type="SUPFAM" id="SSF109905">
    <property type="entry name" value="Surp module (SWAP domain)"/>
    <property type="match status" value="2"/>
</dbReference>
<dbReference type="OrthoDB" id="5836667at2759"/>
<keyword evidence="3" id="KW-0694">RNA-binding</keyword>
<feature type="compositionally biased region" description="Acidic residues" evidence="7">
    <location>
        <begin position="82"/>
        <end position="95"/>
    </location>
</feature>
<dbReference type="InterPro" id="IPR035967">
    <property type="entry name" value="SWAP/Surp_sf"/>
</dbReference>
<evidence type="ECO:0000313" key="10">
    <source>
        <dbReference type="Proteomes" id="UP000835052"/>
    </source>
</evidence>
<dbReference type="Pfam" id="PF09750">
    <property type="entry name" value="DRY_EERY"/>
    <property type="match status" value="1"/>
</dbReference>
<feature type="compositionally biased region" description="Polar residues" evidence="7">
    <location>
        <begin position="654"/>
        <end position="677"/>
    </location>
</feature>
<evidence type="ECO:0000259" key="8">
    <source>
        <dbReference type="PROSITE" id="PS50128"/>
    </source>
</evidence>
<feature type="region of interest" description="Disordered" evidence="7">
    <location>
        <begin position="273"/>
        <end position="317"/>
    </location>
</feature>
<evidence type="ECO:0000313" key="9">
    <source>
        <dbReference type="EMBL" id="CAD6199607.1"/>
    </source>
</evidence>
<feature type="region of interest" description="Disordered" evidence="7">
    <location>
        <begin position="76"/>
        <end position="95"/>
    </location>
</feature>
<dbReference type="SMART" id="SM00648">
    <property type="entry name" value="SWAP"/>
    <property type="match status" value="2"/>
</dbReference>
<dbReference type="InterPro" id="IPR040397">
    <property type="entry name" value="SWAP"/>
</dbReference>
<dbReference type="SMART" id="SM01141">
    <property type="entry name" value="DRY_EERY"/>
    <property type="match status" value="1"/>
</dbReference>
<feature type="compositionally biased region" description="Basic and acidic residues" evidence="7">
    <location>
        <begin position="303"/>
        <end position="314"/>
    </location>
</feature>
<sequence>MSRWNRRNQVGDRDSGKNDEHENLLVFGYASRLFANDENAERIAEERHMQSWNNDGSVRVDRYDCRLLLTSLDEATSRKEAEDESCPTEAMEEEMCEEERYRDMYRDIQEAALREEKRKRETAENRKAQFGFNYGTDTVKVKEESDSDTRKIRSRNHIIERTATFVVANGAQMEIVIKAKQRHNVGQFGFLEFDHPLNPYYKYVQKLIREKKYMPDATRKSSKPGSGASTPVNGKGNSKPTTSSALAAIAEQHGSDSDDDSDSDCELHPSLLAAMGKRAPSPDIRDSEGMSGPRGRPKLQPDPPRKASEQDKPNYEISKGNDVYASLFKSLAQVTQLQVKPKEEPQQVKQEPPSQPQPQPQPQQKFKFEVEPQIIQGVDADGRVDDPGFREWYASFYGTPCPWRGPKVMVPPSPDLEPVVTSYAEYVARRGVDVERSLALRQDLKLEFMQPHNPHFSYYQHRVRMIQWHISQEQHSLQLDNQAFVGPQKPAGLDSPKPMFDNATPPPPFMALNSPRAAPPPPPPPPPQAGVSVVPAPVVVEPQLNRKQRRRLQEATKFADVPPPPGVVDPVALKAIPPVTLTEIPKIQSAPSLLQAVPSEPNLIDPLRPQISFTVTAKKAPEEGKTLQPSVLVEEALDEALASTSTFDPDILDSPTTFPQDQPATSLQPNSNLAAEE</sequence>
<dbReference type="GO" id="GO:0003723">
    <property type="term" value="F:RNA binding"/>
    <property type="evidence" value="ECO:0007669"/>
    <property type="project" value="UniProtKB-KW"/>
</dbReference>
<keyword evidence="5" id="KW-0804">Transcription</keyword>
<dbReference type="EMBL" id="CAJGYM010000187">
    <property type="protein sequence ID" value="CAD6199607.1"/>
    <property type="molecule type" value="Genomic_DNA"/>
</dbReference>
<keyword evidence="1" id="KW-0507">mRNA processing</keyword>
<dbReference type="PANTHER" id="PTHR13161:SF15">
    <property type="entry name" value="SPLICING FACTOR, SUPPRESSOR OF WHITE-APRICOT HOMOLOG"/>
    <property type="match status" value="1"/>
</dbReference>
<feature type="compositionally biased region" description="Pro residues" evidence="7">
    <location>
        <begin position="517"/>
        <end position="528"/>
    </location>
</feature>
<dbReference type="Proteomes" id="UP000835052">
    <property type="component" value="Unassembled WGS sequence"/>
</dbReference>
<keyword evidence="10" id="KW-1185">Reference proteome</keyword>
<evidence type="ECO:0000256" key="2">
    <source>
        <dbReference type="ARBA" id="ARBA00022737"/>
    </source>
</evidence>
<organism evidence="9 10">
    <name type="scientific">Caenorhabditis auriculariae</name>
    <dbReference type="NCBI Taxonomy" id="2777116"/>
    <lineage>
        <taxon>Eukaryota</taxon>
        <taxon>Metazoa</taxon>
        <taxon>Ecdysozoa</taxon>
        <taxon>Nematoda</taxon>
        <taxon>Chromadorea</taxon>
        <taxon>Rhabditida</taxon>
        <taxon>Rhabditina</taxon>
        <taxon>Rhabditomorpha</taxon>
        <taxon>Rhabditoidea</taxon>
        <taxon>Rhabditidae</taxon>
        <taxon>Peloderinae</taxon>
        <taxon>Caenorhabditis</taxon>
    </lineage>
</organism>
<feature type="domain" description="SURP motif" evidence="8">
    <location>
        <begin position="158"/>
        <end position="201"/>
    </location>
</feature>
<evidence type="ECO:0000256" key="6">
    <source>
        <dbReference type="ARBA" id="ARBA00023187"/>
    </source>
</evidence>
<gene>
    <name evidence="9" type="ORF">CAUJ_LOCUS15509</name>
</gene>
<feature type="region of interest" description="Disordered" evidence="7">
    <location>
        <begin position="214"/>
        <end position="243"/>
    </location>
</feature>
<evidence type="ECO:0000256" key="1">
    <source>
        <dbReference type="ARBA" id="ARBA00022664"/>
    </source>
</evidence>
<keyword evidence="4" id="KW-0805">Transcription regulation</keyword>
<evidence type="ECO:0000256" key="7">
    <source>
        <dbReference type="SAM" id="MobiDB-lite"/>
    </source>
</evidence>
<reference evidence="9" key="1">
    <citation type="submission" date="2020-10" db="EMBL/GenBank/DDBJ databases">
        <authorList>
            <person name="Kikuchi T."/>
        </authorList>
    </citation>
    <scope>NUCLEOTIDE SEQUENCE</scope>
    <source>
        <strain evidence="9">NKZ352</strain>
    </source>
</reference>
<dbReference type="InterPro" id="IPR019147">
    <property type="entry name" value="SWAP_N_domain"/>
</dbReference>
<dbReference type="PANTHER" id="PTHR13161">
    <property type="entry name" value="SPLICING FACTOR SUPPRESSOR OF WHITE APRICOT"/>
    <property type="match status" value="1"/>
</dbReference>
<comment type="caution">
    <text evidence="9">The sequence shown here is derived from an EMBL/GenBank/DDBJ whole genome shotgun (WGS) entry which is preliminary data.</text>
</comment>
<accession>A0A8S1I059</accession>
<feature type="domain" description="SURP motif" evidence="8">
    <location>
        <begin position="419"/>
        <end position="459"/>
    </location>
</feature>